<comment type="caution">
    <text evidence="11">The sequence shown here is derived from an EMBL/GenBank/DDBJ whole genome shotgun (WGS) entry which is preliminary data.</text>
</comment>
<dbReference type="GO" id="GO:0032541">
    <property type="term" value="C:cortical endoplasmic reticulum"/>
    <property type="evidence" value="ECO:0007669"/>
    <property type="project" value="TreeGrafter"/>
</dbReference>
<keyword evidence="12" id="KW-1185">Reference proteome</keyword>
<keyword evidence="10" id="KW-0746">Sphingolipid metabolism</keyword>
<evidence type="ECO:0000313" key="12">
    <source>
        <dbReference type="Proteomes" id="UP000027586"/>
    </source>
</evidence>
<evidence type="ECO:0000256" key="9">
    <source>
        <dbReference type="ARBA" id="ARBA00023136"/>
    </source>
</evidence>
<keyword evidence="9 10" id="KW-0472">Membrane</keyword>
<evidence type="ECO:0000256" key="5">
    <source>
        <dbReference type="ARBA" id="ARBA00022824"/>
    </source>
</evidence>
<dbReference type="STRING" id="1263082.A0A068S4S8"/>
<dbReference type="Pfam" id="PF04161">
    <property type="entry name" value="Arv1"/>
    <property type="match status" value="1"/>
</dbReference>
<dbReference type="GO" id="GO:0006665">
    <property type="term" value="P:sphingolipid metabolic process"/>
    <property type="evidence" value="ECO:0007669"/>
    <property type="project" value="UniProtKB-UniRule"/>
</dbReference>
<keyword evidence="8 10" id="KW-0443">Lipid metabolism</keyword>
<organism evidence="11 12">
    <name type="scientific">Lichtheimia corymbifera JMRC:FSU:9682</name>
    <dbReference type="NCBI Taxonomy" id="1263082"/>
    <lineage>
        <taxon>Eukaryota</taxon>
        <taxon>Fungi</taxon>
        <taxon>Fungi incertae sedis</taxon>
        <taxon>Mucoromycota</taxon>
        <taxon>Mucoromycotina</taxon>
        <taxon>Mucoromycetes</taxon>
        <taxon>Mucorales</taxon>
        <taxon>Lichtheimiaceae</taxon>
        <taxon>Lichtheimia</taxon>
    </lineage>
</organism>
<evidence type="ECO:0000256" key="7">
    <source>
        <dbReference type="ARBA" id="ARBA00023055"/>
    </source>
</evidence>
<keyword evidence="3 10" id="KW-0813">Transport</keyword>
<dbReference type="AlphaFoldDB" id="A0A068S4S8"/>
<feature type="transmembrane region" description="Helical" evidence="10">
    <location>
        <begin position="158"/>
        <end position="178"/>
    </location>
</feature>
<evidence type="ECO:0000256" key="2">
    <source>
        <dbReference type="ARBA" id="ARBA00009187"/>
    </source>
</evidence>
<accession>A0A068S4S8</accession>
<evidence type="ECO:0000313" key="11">
    <source>
        <dbReference type="EMBL" id="CDH56847.1"/>
    </source>
</evidence>
<dbReference type="GO" id="GO:0000139">
    <property type="term" value="C:Golgi membrane"/>
    <property type="evidence" value="ECO:0007669"/>
    <property type="project" value="UniProtKB-SubCell"/>
</dbReference>
<keyword evidence="10" id="KW-0333">Golgi apparatus</keyword>
<feature type="transmembrane region" description="Helical" evidence="10">
    <location>
        <begin position="184"/>
        <end position="205"/>
    </location>
</feature>
<dbReference type="GO" id="GO:0032366">
    <property type="term" value="P:intracellular sterol transport"/>
    <property type="evidence" value="ECO:0007669"/>
    <property type="project" value="UniProtKB-UniRule"/>
</dbReference>
<dbReference type="GO" id="GO:0097036">
    <property type="term" value="P:regulation of plasma membrane sterol distribution"/>
    <property type="evidence" value="ECO:0007669"/>
    <property type="project" value="UniProtKB-UniRule"/>
</dbReference>
<keyword evidence="5 10" id="KW-0256">Endoplasmic reticulum</keyword>
<dbReference type="InterPro" id="IPR007290">
    <property type="entry name" value="Arv1"/>
</dbReference>
<dbReference type="Proteomes" id="UP000027586">
    <property type="component" value="Unassembled WGS sequence"/>
</dbReference>
<dbReference type="PANTHER" id="PTHR14467">
    <property type="entry name" value="ARV1"/>
    <property type="match status" value="1"/>
</dbReference>
<name>A0A068S4S8_9FUNG</name>
<feature type="transmembrane region" description="Helical" evidence="10">
    <location>
        <begin position="77"/>
        <end position="96"/>
    </location>
</feature>
<proteinExistence type="inferred from homology"/>
<evidence type="ECO:0000256" key="8">
    <source>
        <dbReference type="ARBA" id="ARBA00023098"/>
    </source>
</evidence>
<reference evidence="11" key="1">
    <citation type="submission" date="2013-08" db="EMBL/GenBank/DDBJ databases">
        <title>Gene expansion shapes genome architecture in the human pathogen Lichtheimia corymbifera: an evolutionary genomics analysis in the ancient terrestrial Mucorales (Mucoromycotina).</title>
        <authorList>
            <person name="Schwartze V.U."/>
            <person name="Winter S."/>
            <person name="Shelest E."/>
            <person name="Marcet-Houben M."/>
            <person name="Horn F."/>
            <person name="Wehner S."/>
            <person name="Hoffmann K."/>
            <person name="Riege K."/>
            <person name="Sammeth M."/>
            <person name="Nowrousian M."/>
            <person name="Valiante V."/>
            <person name="Linde J."/>
            <person name="Jacobsen I.D."/>
            <person name="Marz M."/>
            <person name="Brakhage A.A."/>
            <person name="Gabaldon T."/>
            <person name="Bocker S."/>
            <person name="Voigt K."/>
        </authorList>
    </citation>
    <scope>NUCLEOTIDE SEQUENCE [LARGE SCALE GENOMIC DNA]</scope>
    <source>
        <strain evidence="11">FSU 9682</strain>
    </source>
</reference>
<evidence type="ECO:0000256" key="4">
    <source>
        <dbReference type="ARBA" id="ARBA00022692"/>
    </source>
</evidence>
<evidence type="ECO:0000256" key="1">
    <source>
        <dbReference type="ARBA" id="ARBA00004477"/>
    </source>
</evidence>
<feature type="transmembrane region" description="Helical" evidence="10">
    <location>
        <begin position="116"/>
        <end position="138"/>
    </location>
</feature>
<evidence type="ECO:0000256" key="10">
    <source>
        <dbReference type="RuleBase" id="RU368065"/>
    </source>
</evidence>
<gene>
    <name evidence="11" type="ORF">LCOR_07850.1</name>
</gene>
<sequence length="247" mass="29080">MPTCVECGASVRNLYTQYSKDNIRLTSCDQCNEFADKYIEHDFVIIFIDMLLHKPQVYRHLLFNRISQAGNRIEPHVTRFAILLILFEVYMKWFRLETYHADYETTFVQHPLHYQYMYILTLCIIEFVAFHCCVRLAIRLYLIYQQPSSPKQIRYNYVSMALIISSFGKMLLILMVIWDYKQLEYSWLVSLIVLASNAEALSVYLGIRYVRVVGILLLGIASKLLAQYLFLYVTGRMSSPPSVWLSF</sequence>
<comment type="subcellular location">
    <subcellularLocation>
        <location evidence="1 10">Endoplasmic reticulum membrane</location>
        <topology evidence="1 10">Multi-pass membrane protein</topology>
    </subcellularLocation>
    <subcellularLocation>
        <location evidence="10">Golgi apparatus membrane</location>
        <topology evidence="10">Multi-pass membrane protein</topology>
    </subcellularLocation>
</comment>
<evidence type="ECO:0000256" key="6">
    <source>
        <dbReference type="ARBA" id="ARBA00022989"/>
    </source>
</evidence>
<dbReference type="PANTHER" id="PTHR14467:SF0">
    <property type="entry name" value="PROTEIN ARV1"/>
    <property type="match status" value="1"/>
</dbReference>
<feature type="transmembrane region" description="Helical" evidence="10">
    <location>
        <begin position="212"/>
        <end position="233"/>
    </location>
</feature>
<protein>
    <recommendedName>
        <fullName evidence="10">Protein ARV</fullName>
    </recommendedName>
</protein>
<comment type="function">
    <text evidence="10">Regulates also the sphingolipid metabolism.</text>
</comment>
<dbReference type="GO" id="GO:0005789">
    <property type="term" value="C:endoplasmic reticulum membrane"/>
    <property type="evidence" value="ECO:0007669"/>
    <property type="project" value="UniProtKB-SubCell"/>
</dbReference>
<dbReference type="GO" id="GO:0016125">
    <property type="term" value="P:sterol metabolic process"/>
    <property type="evidence" value="ECO:0007669"/>
    <property type="project" value="UniProtKB-UniRule"/>
</dbReference>
<comment type="function">
    <text evidence="10">Mediator of sterol homeostasis involved in sterol uptake, trafficking and distribution into membranes.</text>
</comment>
<dbReference type="OrthoDB" id="2192830at2759"/>
<dbReference type="VEuPathDB" id="FungiDB:LCOR_07850.1"/>
<evidence type="ECO:0000256" key="3">
    <source>
        <dbReference type="ARBA" id="ARBA00022448"/>
    </source>
</evidence>
<keyword evidence="6 10" id="KW-1133">Transmembrane helix</keyword>
<comment type="similarity">
    <text evidence="2 10">Belongs to the ARV1 family.</text>
</comment>
<keyword evidence="4 10" id="KW-0812">Transmembrane</keyword>
<keyword evidence="7 10" id="KW-0445">Lipid transport</keyword>
<dbReference type="EMBL" id="CBTN010000041">
    <property type="protein sequence ID" value="CDH56847.1"/>
    <property type="molecule type" value="Genomic_DNA"/>
</dbReference>